<feature type="domain" description="HMG box" evidence="3">
    <location>
        <begin position="224"/>
        <end position="292"/>
    </location>
</feature>
<feature type="region of interest" description="Disordered" evidence="2">
    <location>
        <begin position="78"/>
        <end position="98"/>
    </location>
</feature>
<feature type="region of interest" description="Disordered" evidence="2">
    <location>
        <begin position="44"/>
        <end position="63"/>
    </location>
</feature>
<protein>
    <recommendedName>
        <fullName evidence="3">HMG box domain-containing protein</fullName>
    </recommendedName>
</protein>
<name>A0A4W4G1C7_ELEEL</name>
<dbReference type="GO" id="GO:0005634">
    <property type="term" value="C:nucleus"/>
    <property type="evidence" value="ECO:0007669"/>
    <property type="project" value="UniProtKB-UniRule"/>
</dbReference>
<sequence>MDRHPKRRAQVTFRTCKQSQPEELVPTFVKKDNRCILKKSECPVKSSFDKSRQPVSQGPLLSKDNDTEQIRDMLIHAEIGTNNNSRTKQSPKNSTAKEEEALVYKVDNLFSKPDALDPVPLIKEESCSTLKINNVFSLKDVKNLPLQFQEVANLFDQGHRSPDLNLPFTMTGSVPIKLSEVPLPPLPTEPGTVKVSTKGLNLTQSPSGAGYMNISQCKDKNGYVKRPMNAFMVWAKIHRPALSRANPSASNADISVQLGLEWSRLTEDQKMPYYEEAHRLKQRHSQEFPGEQCYGFQNKLRNRKTRGADVSLSDKSAQTSSPSAVTRGQRSAPYYIPMTSPRSKASALQTELTFPGMHHGHSIPLTYNVSIYSFQMFIPSNLQNTADGSKTGLATVARFKKTRLKSRASGPASSSKVFQLPAITHLYPSAQLYPSSTLFVPPPFPFHPSFLMPGPQFYPTGTYPYPDCTSHMADLMKPYDDPFQKNEALKREYAFCTESGGQNYSKGPSASSELLQSVPSLDWCALENASENSLRVQRSISEVEEGGEIRMLRLL</sequence>
<evidence type="ECO:0000256" key="1">
    <source>
        <dbReference type="PROSITE-ProRule" id="PRU00267"/>
    </source>
</evidence>
<dbReference type="PANTHER" id="PTHR47279:SF1">
    <property type="entry name" value="TRANSCRIPTION FACTOR SOX-30"/>
    <property type="match status" value="1"/>
</dbReference>
<dbReference type="Proteomes" id="UP000314983">
    <property type="component" value="Chromosome 6"/>
</dbReference>
<dbReference type="InterPro" id="IPR036910">
    <property type="entry name" value="HMG_box_dom_sf"/>
</dbReference>
<dbReference type="AlphaFoldDB" id="A0A4W4G1C7"/>
<reference evidence="4" key="3">
    <citation type="submission" date="2020-05" db="EMBL/GenBank/DDBJ databases">
        <title>Electrophorus electricus (electric eel) genome, fEleEle1, primary haplotype.</title>
        <authorList>
            <person name="Myers G."/>
            <person name="Meyer A."/>
            <person name="Fedrigo O."/>
            <person name="Formenti G."/>
            <person name="Rhie A."/>
            <person name="Tracey A."/>
            <person name="Sims Y."/>
            <person name="Jarvis E.D."/>
        </authorList>
    </citation>
    <scope>NUCLEOTIDE SEQUENCE [LARGE SCALE GENOMIC DNA]</scope>
</reference>
<evidence type="ECO:0000313" key="4">
    <source>
        <dbReference type="Ensembl" id="ENSEEEP00000029904.2"/>
    </source>
</evidence>
<accession>A0A4W4G1C7</accession>
<feature type="DNA-binding region" description="HMG box" evidence="1">
    <location>
        <begin position="224"/>
        <end position="292"/>
    </location>
</feature>
<dbReference type="SMART" id="SM00398">
    <property type="entry name" value="HMG"/>
    <property type="match status" value="1"/>
</dbReference>
<proteinExistence type="predicted"/>
<dbReference type="InterPro" id="IPR052856">
    <property type="entry name" value="SOX30_TF"/>
</dbReference>
<reference evidence="4" key="4">
    <citation type="submission" date="2025-08" db="UniProtKB">
        <authorList>
            <consortium name="Ensembl"/>
        </authorList>
    </citation>
    <scope>IDENTIFICATION</scope>
</reference>
<keyword evidence="1" id="KW-0238">DNA-binding</keyword>
<dbReference type="OMA" id="WIYQPRP"/>
<organism evidence="4 5">
    <name type="scientific">Electrophorus electricus</name>
    <name type="common">Electric eel</name>
    <name type="synonym">Gymnotus electricus</name>
    <dbReference type="NCBI Taxonomy" id="8005"/>
    <lineage>
        <taxon>Eukaryota</taxon>
        <taxon>Metazoa</taxon>
        <taxon>Chordata</taxon>
        <taxon>Craniata</taxon>
        <taxon>Vertebrata</taxon>
        <taxon>Euteleostomi</taxon>
        <taxon>Actinopterygii</taxon>
        <taxon>Neopterygii</taxon>
        <taxon>Teleostei</taxon>
        <taxon>Ostariophysi</taxon>
        <taxon>Gymnotiformes</taxon>
        <taxon>Gymnotoidei</taxon>
        <taxon>Gymnotidae</taxon>
        <taxon>Electrophorus</taxon>
    </lineage>
</organism>
<feature type="compositionally biased region" description="Polar residues" evidence="2">
    <location>
        <begin position="80"/>
        <end position="94"/>
    </location>
</feature>
<dbReference type="Pfam" id="PF00505">
    <property type="entry name" value="HMG_box"/>
    <property type="match status" value="1"/>
</dbReference>
<dbReference type="GO" id="GO:0000981">
    <property type="term" value="F:DNA-binding transcription factor activity, RNA polymerase II-specific"/>
    <property type="evidence" value="ECO:0007669"/>
    <property type="project" value="TreeGrafter"/>
</dbReference>
<evidence type="ECO:0000313" key="5">
    <source>
        <dbReference type="Proteomes" id="UP000314983"/>
    </source>
</evidence>
<dbReference type="InterPro" id="IPR009071">
    <property type="entry name" value="HMG_box_dom"/>
</dbReference>
<evidence type="ECO:0000259" key="3">
    <source>
        <dbReference type="PROSITE" id="PS50118"/>
    </source>
</evidence>
<dbReference type="Gene3D" id="1.10.30.10">
    <property type="entry name" value="High mobility group box domain"/>
    <property type="match status" value="1"/>
</dbReference>
<dbReference type="Ensembl" id="ENSEEET00000030254.2">
    <property type="protein sequence ID" value="ENSEEEP00000029904.2"/>
    <property type="gene ID" value="ENSEEEG00000014318.2"/>
</dbReference>
<dbReference type="PROSITE" id="PS50118">
    <property type="entry name" value="HMG_BOX_2"/>
    <property type="match status" value="1"/>
</dbReference>
<keyword evidence="5" id="KW-1185">Reference proteome</keyword>
<feature type="compositionally biased region" description="Polar residues" evidence="2">
    <location>
        <begin position="313"/>
        <end position="328"/>
    </location>
</feature>
<dbReference type="GO" id="GO:1990837">
    <property type="term" value="F:sequence-specific double-stranded DNA binding"/>
    <property type="evidence" value="ECO:0007669"/>
    <property type="project" value="TreeGrafter"/>
</dbReference>
<dbReference type="GeneTree" id="ENSGT00940000161042"/>
<reference evidence="5" key="1">
    <citation type="journal article" date="2014" name="Science">
        <title>Nonhuman genetics. Genomic basis for the convergent evolution of electric organs.</title>
        <authorList>
            <person name="Gallant J.R."/>
            <person name="Traeger L.L."/>
            <person name="Volkening J.D."/>
            <person name="Moffett H."/>
            <person name="Chen P.H."/>
            <person name="Novina C.D."/>
            <person name="Phillips G.N.Jr."/>
            <person name="Anand R."/>
            <person name="Wells G.B."/>
            <person name="Pinch M."/>
            <person name="Guth R."/>
            <person name="Unguez G.A."/>
            <person name="Albert J.S."/>
            <person name="Zakon H.H."/>
            <person name="Samanta M.P."/>
            <person name="Sussman M.R."/>
        </authorList>
    </citation>
    <scope>NUCLEOTIDE SEQUENCE [LARGE SCALE GENOMIC DNA]</scope>
</reference>
<evidence type="ECO:0000256" key="2">
    <source>
        <dbReference type="SAM" id="MobiDB-lite"/>
    </source>
</evidence>
<dbReference type="PANTHER" id="PTHR47279">
    <property type="entry name" value="TRANSCRIPTION FACTOR SOX-30"/>
    <property type="match status" value="1"/>
</dbReference>
<dbReference type="SUPFAM" id="SSF47095">
    <property type="entry name" value="HMG-box"/>
    <property type="match status" value="1"/>
</dbReference>
<keyword evidence="1" id="KW-0539">Nucleus</keyword>
<feature type="region of interest" description="Disordered" evidence="2">
    <location>
        <begin position="305"/>
        <end position="328"/>
    </location>
</feature>
<dbReference type="STRING" id="8005.ENSEEEP00000029904"/>
<reference evidence="4" key="5">
    <citation type="submission" date="2025-09" db="UniProtKB">
        <authorList>
            <consortium name="Ensembl"/>
        </authorList>
    </citation>
    <scope>IDENTIFICATION</scope>
</reference>
<reference evidence="5" key="2">
    <citation type="journal article" date="2017" name="Sci. Adv.">
        <title>A tail of two voltages: Proteomic comparison of the three electric organs of the electric eel.</title>
        <authorList>
            <person name="Traeger L.L."/>
            <person name="Sabat G."/>
            <person name="Barrett-Wilt G.A."/>
            <person name="Wells G.B."/>
            <person name="Sussman M.R."/>
        </authorList>
    </citation>
    <scope>NUCLEOTIDE SEQUENCE [LARGE SCALE GENOMIC DNA]</scope>
</reference>